<sequence>MNYGTYVDMAVLLCKECIMHVTVCLSQTTYGIASMLRHDFVRKGNYAYKLSAKKWFDSQRGVLFTELVIISSCFSYSGSYVISVVTWVFLEMKIRNVCVTGNPEFGSKLKGVYRHSLFLSKCFGLPCIATQMYLNYGIQKEIAYLHLGFTTLPIIAHLVEDRSKKNLLDAVIFSNLISIAYFSYVNANYYGTAMLVSYSVNHFMIGTDGTAFDTSIPSLDLFMYGLSFFNFFAIKTLSD</sequence>
<gene>
    <name evidence="2" type="ORF">Cfor_00197</name>
</gene>
<organism evidence="2 3">
    <name type="scientific">Coptotermes formosanus</name>
    <name type="common">Formosan subterranean termite</name>
    <dbReference type="NCBI Taxonomy" id="36987"/>
    <lineage>
        <taxon>Eukaryota</taxon>
        <taxon>Metazoa</taxon>
        <taxon>Ecdysozoa</taxon>
        <taxon>Arthropoda</taxon>
        <taxon>Hexapoda</taxon>
        <taxon>Insecta</taxon>
        <taxon>Pterygota</taxon>
        <taxon>Neoptera</taxon>
        <taxon>Polyneoptera</taxon>
        <taxon>Dictyoptera</taxon>
        <taxon>Blattodea</taxon>
        <taxon>Blattoidea</taxon>
        <taxon>Termitoidae</taxon>
        <taxon>Rhinotermitidae</taxon>
        <taxon>Coptotermes</taxon>
    </lineage>
</organism>
<dbReference type="EMBL" id="BLKM01000422">
    <property type="protein sequence ID" value="GFG33272.1"/>
    <property type="molecule type" value="Genomic_DNA"/>
</dbReference>
<accession>A0A6L2PQ16</accession>
<reference evidence="3" key="1">
    <citation type="submission" date="2020-01" db="EMBL/GenBank/DDBJ databases">
        <title>Draft genome sequence of the Termite Coptotermes fromosanus.</title>
        <authorList>
            <person name="Itakura S."/>
            <person name="Yosikawa Y."/>
            <person name="Umezawa K."/>
        </authorList>
    </citation>
    <scope>NUCLEOTIDE SEQUENCE [LARGE SCALE GENOMIC DNA]</scope>
</reference>
<evidence type="ECO:0000313" key="2">
    <source>
        <dbReference type="EMBL" id="GFG33272.1"/>
    </source>
</evidence>
<comment type="caution">
    <text evidence="2">The sequence shown here is derived from an EMBL/GenBank/DDBJ whole genome shotgun (WGS) entry which is preliminary data.</text>
</comment>
<keyword evidence="3" id="KW-1185">Reference proteome</keyword>
<protein>
    <submittedName>
        <fullName evidence="2">Uncharacterized protein</fullName>
    </submittedName>
</protein>
<proteinExistence type="predicted"/>
<dbReference type="OrthoDB" id="8173738at2759"/>
<keyword evidence="1" id="KW-0812">Transmembrane</keyword>
<feature type="transmembrane region" description="Helical" evidence="1">
    <location>
        <begin position="221"/>
        <end position="238"/>
    </location>
</feature>
<dbReference type="InParanoid" id="A0A6L2PQ16"/>
<evidence type="ECO:0000256" key="1">
    <source>
        <dbReference type="SAM" id="Phobius"/>
    </source>
</evidence>
<dbReference type="AlphaFoldDB" id="A0A6L2PQ16"/>
<name>A0A6L2PQ16_COPFO</name>
<evidence type="ECO:0000313" key="3">
    <source>
        <dbReference type="Proteomes" id="UP000502823"/>
    </source>
</evidence>
<feature type="transmembrane region" description="Helical" evidence="1">
    <location>
        <begin position="67"/>
        <end position="90"/>
    </location>
</feature>
<keyword evidence="1" id="KW-0472">Membrane</keyword>
<feature type="transmembrane region" description="Helical" evidence="1">
    <location>
        <begin position="142"/>
        <end position="159"/>
    </location>
</feature>
<feature type="transmembrane region" description="Helical" evidence="1">
    <location>
        <begin position="166"/>
        <end position="184"/>
    </location>
</feature>
<keyword evidence="1" id="KW-1133">Transmembrane helix</keyword>
<dbReference type="Proteomes" id="UP000502823">
    <property type="component" value="Unassembled WGS sequence"/>
</dbReference>